<keyword evidence="3" id="KW-1185">Reference proteome</keyword>
<protein>
    <submittedName>
        <fullName evidence="2">Uncharacterized protein</fullName>
    </submittedName>
</protein>
<accession>A0A2A3YDZ7</accession>
<sequence length="139" mass="15714">MDSSAIAPLRPAHLSPALVHLSQLAIWAAFFGSLQALFSTVDPYTFRERFAPSFKALRDPKNWHKVLPPVFRMSRVLLFSLPALVLVWRNARPCAGSMKGSPPHADRGRLWPRTTFRRQHSPDGLRPADSGRQRRPPEP</sequence>
<comment type="caution">
    <text evidence="2">The sequence shown here is derived from an EMBL/GenBank/DDBJ whole genome shotgun (WGS) entry which is preliminary data.</text>
</comment>
<dbReference type="Proteomes" id="UP000218598">
    <property type="component" value="Unassembled WGS sequence"/>
</dbReference>
<organism evidence="2 3">
    <name type="scientific">Brachybacterium alimentarium</name>
    <dbReference type="NCBI Taxonomy" id="47845"/>
    <lineage>
        <taxon>Bacteria</taxon>
        <taxon>Bacillati</taxon>
        <taxon>Actinomycetota</taxon>
        <taxon>Actinomycetes</taxon>
        <taxon>Micrococcales</taxon>
        <taxon>Dermabacteraceae</taxon>
        <taxon>Brachybacterium</taxon>
    </lineage>
</organism>
<dbReference type="OrthoDB" id="9787548at2"/>
<feature type="compositionally biased region" description="Basic and acidic residues" evidence="1">
    <location>
        <begin position="129"/>
        <end position="139"/>
    </location>
</feature>
<feature type="region of interest" description="Disordered" evidence="1">
    <location>
        <begin position="94"/>
        <end position="139"/>
    </location>
</feature>
<name>A0A2A3YDZ7_9MICO</name>
<gene>
    <name evidence="2" type="ORF">CIK66_16455</name>
</gene>
<dbReference type="RefSeq" id="WP_096197769.1">
    <property type="nucleotide sequence ID" value="NZ_JBHSLP010000002.1"/>
</dbReference>
<dbReference type="AlphaFoldDB" id="A0A2A3YDZ7"/>
<dbReference type="EMBL" id="NRGR01000029">
    <property type="protein sequence ID" value="PCC37992.1"/>
    <property type="molecule type" value="Genomic_DNA"/>
</dbReference>
<evidence type="ECO:0000256" key="1">
    <source>
        <dbReference type="SAM" id="MobiDB-lite"/>
    </source>
</evidence>
<proteinExistence type="predicted"/>
<evidence type="ECO:0000313" key="3">
    <source>
        <dbReference type="Proteomes" id="UP000218598"/>
    </source>
</evidence>
<evidence type="ECO:0000313" key="2">
    <source>
        <dbReference type="EMBL" id="PCC37992.1"/>
    </source>
</evidence>
<reference evidence="2 3" key="1">
    <citation type="journal article" date="2017" name="Elife">
        <title>Extensive horizontal gene transfer in cheese-associated bacteria.</title>
        <authorList>
            <person name="Bonham K.S."/>
            <person name="Wolfe B.E."/>
            <person name="Dutton R.J."/>
        </authorList>
    </citation>
    <scope>NUCLEOTIDE SEQUENCE [LARGE SCALE GENOMIC DNA]</scope>
    <source>
        <strain evidence="2 3">341_9</strain>
    </source>
</reference>